<evidence type="ECO:0000313" key="6">
    <source>
        <dbReference type="Proteomes" id="UP000319462"/>
    </source>
</evidence>
<dbReference type="FunFam" id="1.10.238.10:FF:000025">
    <property type="entry name" value="serine/threonine-protein phosphatase 2A regulatory subunit B'' subunit alpha"/>
    <property type="match status" value="1"/>
</dbReference>
<keyword evidence="2" id="KW-0106">Calcium</keyword>
<dbReference type="FunFam" id="1.10.238.220:FF:000003">
    <property type="entry name" value="Phosphoprotein phosphatase 2A regulatory subunit"/>
    <property type="match status" value="1"/>
</dbReference>
<accession>A0A3P3Z2U8</accession>
<dbReference type="GO" id="GO:0000159">
    <property type="term" value="C:protein phosphatase type 2A complex"/>
    <property type="evidence" value="ECO:0007669"/>
    <property type="project" value="TreeGrafter"/>
</dbReference>
<gene>
    <name evidence="5" type="ORF">LBRM2904_17.0860</name>
</gene>
<evidence type="ECO:0000256" key="3">
    <source>
        <dbReference type="SAM" id="MobiDB-lite"/>
    </source>
</evidence>
<evidence type="ECO:0000256" key="1">
    <source>
        <dbReference type="ARBA" id="ARBA00022723"/>
    </source>
</evidence>
<dbReference type="PROSITE" id="PS00018">
    <property type="entry name" value="EF_HAND_1"/>
    <property type="match status" value="1"/>
</dbReference>
<dbReference type="InterPro" id="IPR002048">
    <property type="entry name" value="EF_hand_dom"/>
</dbReference>
<proteinExistence type="predicted"/>
<dbReference type="PANTHER" id="PTHR14095">
    <property type="entry name" value="PHOSPHATASE 2A REGULATORY SUBUNIT-RELATED"/>
    <property type="match status" value="1"/>
</dbReference>
<feature type="compositionally biased region" description="Polar residues" evidence="3">
    <location>
        <begin position="54"/>
        <end position="65"/>
    </location>
</feature>
<name>A0A3P3Z2U8_LEIBR</name>
<dbReference type="InterPro" id="IPR041534">
    <property type="entry name" value="EF-hand_13"/>
</dbReference>
<evidence type="ECO:0000259" key="4">
    <source>
        <dbReference type="PROSITE" id="PS50222"/>
    </source>
</evidence>
<dbReference type="Proteomes" id="UP000319462">
    <property type="component" value="Chromosome 17"/>
</dbReference>
<dbReference type="Pfam" id="PF17958">
    <property type="entry name" value="EF-hand_13"/>
    <property type="match status" value="1"/>
</dbReference>
<feature type="compositionally biased region" description="Polar residues" evidence="3">
    <location>
        <begin position="679"/>
        <end position="712"/>
    </location>
</feature>
<dbReference type="InterPro" id="IPR011992">
    <property type="entry name" value="EF-hand-dom_pair"/>
</dbReference>
<dbReference type="InterPro" id="IPR018247">
    <property type="entry name" value="EF_Hand_1_Ca_BS"/>
</dbReference>
<dbReference type="GO" id="GO:0019888">
    <property type="term" value="F:protein phosphatase regulator activity"/>
    <property type="evidence" value="ECO:0007669"/>
    <property type="project" value="TreeGrafter"/>
</dbReference>
<dbReference type="PROSITE" id="PS50222">
    <property type="entry name" value="EF_HAND_2"/>
    <property type="match status" value="1"/>
</dbReference>
<sequence>MGEDGRMSSQLECSCDGVNEKPSRQALPRAHLSLSGETGRAQRNGGSSHGGLVSPTTASSSITTNGRRRESASAIHRVSAPGSPSAVFAPPSTPSPHYGFRRNTANVMAAGRRVSHRSSSAPSAAAGDWGASQVASSGIAEAVLPGSRNNKHVGGATANAWTGRVDSRSGYYGDLTRSSRSARQSANKAGGGAVASTTTPGTFPGTHGHFDQNTVASGAVTGPSAAGDCYTTLHGYNGDRVFQVDDDEAAATLLGEKNCPVTEFDGRIGYRYPLLWRAGSSPPASFITNQSSSSRHHHQQLSPRLHLYSSPPVSSSAAEIGESRSPELVTRSDGKGNAEEARGHRHYSRHAGVTTSVAVEPLPRTSASSSLVTSSDRFAGFTTVQQQRFESQEFGPPGHELARWKMLELMRHWMSMPNTRASLDAVIRDVLVDAGIAKAKEAWGGGNACVAVSRASASSVQPQEAEGFSQPVATCASPPSIEAPLTKLSPKNKLITKSVALESGSELSTSTTHGEEGKRKLQCTKKGSSPVADEALAPSGDQATPGSLLPPPSTVTGLFSPALAERRSTSPPGEAAPTTATAGVRSASARRRRRKKSKGATSAQEGRVPPADGSLLLPSRDVKRDPDTSTASPVPSLTPERRVISLTPRSGDASPGTAASCEWTDPANDARVSPRRYTESLSLHRSASEVTLPNSSRTIASTHHRSPSSNSLRAAPSRREATYEEIPRFYFPLGRPTTGEKMISGPLSTKHENPHLKVADGVSISSPMYDGGESGCLGAKAGSLVGTNDGSLHLSESRRPQRVAPMSQLHALDDRQVAHYIQREFSRLPPFPRHSQRVRLLGGRLRSGGHGTNSLPFAKQELLYKQQFTQCVQRLCSQCFGVPRYFAFLIMRLIQWEVHDGNVGAPGNHSSSQTRHANGCLGSSSSLLSHTTKGSGGATGLPSVFLITAQHMKDFYEAHLKNKDTVRRIFDLLILSSCLPTSPAATASLAAMNGGTEANDQSVSTSRASLSASPLRPYLLPQDFVAYISVLLTYHPGLAFLRQTPDFQTKYLDTVIYRIFYELDRFDRGCIRYSELATSRLIDAFRQVDSVEDINMVLLFFSYEHFYVLYCRFWELDEDRDMLLAPEDLMRYAPEDVMNPCIVQRIFAGVGRRRRCNVLHRIGYEDFVWFCLSEEDKSTPQAIRYWFRVLDLDGDGVLSVYELREFYNATRDKILQYVQEGVVTFEDVVCQVFDMMRCSEYRGLFLSDLMREPEAAAVALNLLTNVVKFLQFEQRDPFVSHEERLLGGPEQSTWDRFARLEYDRMALETDGEG</sequence>
<keyword evidence="1" id="KW-0479">Metal-binding</keyword>
<feature type="compositionally biased region" description="Low complexity" evidence="3">
    <location>
        <begin position="502"/>
        <end position="512"/>
    </location>
</feature>
<dbReference type="EMBL" id="LS997616">
    <property type="protein sequence ID" value="SYZ64546.1"/>
    <property type="molecule type" value="Genomic_DNA"/>
</dbReference>
<feature type="region of interest" description="Disordered" evidence="3">
    <location>
        <begin position="502"/>
        <end position="720"/>
    </location>
</feature>
<evidence type="ECO:0000313" key="5">
    <source>
        <dbReference type="EMBL" id="SYZ64546.1"/>
    </source>
</evidence>
<feature type="compositionally biased region" description="Polar residues" evidence="3">
    <location>
        <begin position="176"/>
        <end position="187"/>
    </location>
</feature>
<feature type="region of interest" description="Disordered" evidence="3">
    <location>
        <begin position="287"/>
        <end position="346"/>
    </location>
</feature>
<feature type="region of interest" description="Disordered" evidence="3">
    <location>
        <begin position="175"/>
        <end position="197"/>
    </location>
</feature>
<feature type="region of interest" description="Disordered" evidence="3">
    <location>
        <begin position="1"/>
        <end position="101"/>
    </location>
</feature>
<protein>
    <submittedName>
        <fullName evidence="5">EF-hand_domain_pair</fullName>
    </submittedName>
</protein>
<dbReference type="Pfam" id="PF13499">
    <property type="entry name" value="EF-hand_7"/>
    <property type="match status" value="1"/>
</dbReference>
<dbReference type="SUPFAM" id="SSF47473">
    <property type="entry name" value="EF-hand"/>
    <property type="match status" value="1"/>
</dbReference>
<feature type="compositionally biased region" description="Low complexity" evidence="3">
    <location>
        <begin position="569"/>
        <end position="587"/>
    </location>
</feature>
<organism evidence="5 6">
    <name type="scientific">Leishmania braziliensis MHOM/BR/75/M2904</name>
    <dbReference type="NCBI Taxonomy" id="420245"/>
    <lineage>
        <taxon>Eukaryota</taxon>
        <taxon>Discoba</taxon>
        <taxon>Euglenozoa</taxon>
        <taxon>Kinetoplastea</taxon>
        <taxon>Metakinetoplastina</taxon>
        <taxon>Trypanosomatida</taxon>
        <taxon>Trypanosomatidae</taxon>
        <taxon>Leishmaniinae</taxon>
        <taxon>Leishmania</taxon>
        <taxon>Leishmania braziliensis species complex</taxon>
    </lineage>
</organism>
<feature type="compositionally biased region" description="Basic and acidic residues" evidence="3">
    <location>
        <begin position="321"/>
        <end position="342"/>
    </location>
</feature>
<dbReference type="Gene3D" id="1.10.238.220">
    <property type="match status" value="1"/>
</dbReference>
<feature type="compositionally biased region" description="Basic residues" evidence="3">
    <location>
        <begin position="588"/>
        <end position="598"/>
    </location>
</feature>
<feature type="domain" description="EF-hand" evidence="4">
    <location>
        <begin position="1178"/>
        <end position="1213"/>
    </location>
</feature>
<dbReference type="Gene3D" id="1.10.238.10">
    <property type="entry name" value="EF-hand"/>
    <property type="match status" value="1"/>
</dbReference>
<evidence type="ECO:0000256" key="2">
    <source>
        <dbReference type="ARBA" id="ARBA00022837"/>
    </source>
</evidence>
<dbReference type="PANTHER" id="PTHR14095:SF0">
    <property type="entry name" value="MIP22305P"/>
    <property type="match status" value="1"/>
</dbReference>
<dbReference type="GO" id="GO:0005509">
    <property type="term" value="F:calcium ion binding"/>
    <property type="evidence" value="ECO:0007669"/>
    <property type="project" value="InterPro"/>
</dbReference>
<reference evidence="5 6" key="1">
    <citation type="submission" date="2018-09" db="EMBL/GenBank/DDBJ databases">
        <authorList>
            <person name="Peiro R."/>
            <person name="Begona"/>
            <person name="Cbmso G."/>
            <person name="Lopez M."/>
            <person name="Gonzalez S."/>
        </authorList>
    </citation>
    <scope>NUCLEOTIDE SEQUENCE [LARGE SCALE GENOMIC DNA]</scope>
</reference>